<dbReference type="OrthoDB" id="289721at2759"/>
<accession>A0A5N6ZAJ5</accession>
<dbReference type="Gene3D" id="1.10.132.70">
    <property type="match status" value="1"/>
</dbReference>
<evidence type="ECO:0000313" key="1">
    <source>
        <dbReference type="EMBL" id="KAE8353886.1"/>
    </source>
</evidence>
<evidence type="ECO:0000313" key="2">
    <source>
        <dbReference type="Proteomes" id="UP000327118"/>
    </source>
</evidence>
<reference evidence="2" key="1">
    <citation type="submission" date="2019-04" db="EMBL/GenBank/DDBJ databases">
        <title>Friends and foes A comparative genomics studyof 23 Aspergillus species from section Flavi.</title>
        <authorList>
            <consortium name="DOE Joint Genome Institute"/>
            <person name="Kjaerbolling I."/>
            <person name="Vesth T."/>
            <person name="Frisvad J.C."/>
            <person name="Nybo J.L."/>
            <person name="Theobald S."/>
            <person name="Kildgaard S."/>
            <person name="Isbrandt T."/>
            <person name="Kuo A."/>
            <person name="Sato A."/>
            <person name="Lyhne E.K."/>
            <person name="Kogle M.E."/>
            <person name="Wiebenga A."/>
            <person name="Kun R.S."/>
            <person name="Lubbers R.J."/>
            <person name="Makela M.R."/>
            <person name="Barry K."/>
            <person name="Chovatia M."/>
            <person name="Clum A."/>
            <person name="Daum C."/>
            <person name="Haridas S."/>
            <person name="He G."/>
            <person name="LaButti K."/>
            <person name="Lipzen A."/>
            <person name="Mondo S."/>
            <person name="Riley R."/>
            <person name="Salamov A."/>
            <person name="Simmons B.A."/>
            <person name="Magnuson J.K."/>
            <person name="Henrissat B."/>
            <person name="Mortensen U.H."/>
            <person name="Larsen T.O."/>
            <person name="Devries R.P."/>
            <person name="Grigoriev I.V."/>
            <person name="Machida M."/>
            <person name="Baker S.E."/>
            <person name="Andersen M.R."/>
        </authorList>
    </citation>
    <scope>NUCLEOTIDE SEQUENCE [LARGE SCALE GENOMIC DNA]</scope>
    <source>
        <strain evidence="2">CBS 553.77</strain>
    </source>
</reference>
<protein>
    <submittedName>
        <fullName evidence="1">Uncharacterized protein</fullName>
    </submittedName>
</protein>
<keyword evidence="2" id="KW-1185">Reference proteome</keyword>
<name>A0A5N6ZAJ5_9EURO</name>
<dbReference type="EMBL" id="ML739086">
    <property type="protein sequence ID" value="KAE8353886.1"/>
    <property type="molecule type" value="Genomic_DNA"/>
</dbReference>
<dbReference type="AlphaFoldDB" id="A0A5N6ZAJ5"/>
<proteinExistence type="predicted"/>
<gene>
    <name evidence="1" type="ORF">BDV28DRAFT_98831</name>
</gene>
<dbReference type="Proteomes" id="UP000327118">
    <property type="component" value="Unassembled WGS sequence"/>
</dbReference>
<organism evidence="1 2">
    <name type="scientific">Aspergillus coremiiformis</name>
    <dbReference type="NCBI Taxonomy" id="138285"/>
    <lineage>
        <taxon>Eukaryota</taxon>
        <taxon>Fungi</taxon>
        <taxon>Dikarya</taxon>
        <taxon>Ascomycota</taxon>
        <taxon>Pezizomycotina</taxon>
        <taxon>Eurotiomycetes</taxon>
        <taxon>Eurotiomycetidae</taxon>
        <taxon>Eurotiales</taxon>
        <taxon>Aspergillaceae</taxon>
        <taxon>Aspergillus</taxon>
        <taxon>Aspergillus subgen. Circumdati</taxon>
    </lineage>
</organism>
<sequence>MLYARPALDVKGQVQSGLPTGHVLNRFSSSDSLSQTVHVMKYIFPRQFCLHNVFTCTPDSRTSTLPVNDYSSREQEIARSEKRSGSTTKVPKRLRGKAVELVQQLQNRHKRCSYGELLRYYCPAQVCPTYIYGRTSTEVLAHWSLEAWSP</sequence>